<dbReference type="InterPro" id="IPR004370">
    <property type="entry name" value="4-OT-like_dom"/>
</dbReference>
<name>A0A944QU02_9GAMM</name>
<reference evidence="4 5" key="1">
    <citation type="submission" date="2021-05" db="EMBL/GenBank/DDBJ databases">
        <title>Genetic and Functional Diversity in Clade A Lucinid endosymbionts from the Bahamas.</title>
        <authorList>
            <person name="Giani N.M."/>
            <person name="Engel A.S."/>
            <person name="Campbell B.J."/>
        </authorList>
    </citation>
    <scope>NUCLEOTIDE SEQUENCE [LARGE SCALE GENOMIC DNA]</scope>
    <source>
        <strain evidence="4">LUC16012Gg_MoonRockCtena</strain>
    </source>
</reference>
<dbReference type="GO" id="GO:0016853">
    <property type="term" value="F:isomerase activity"/>
    <property type="evidence" value="ECO:0007669"/>
    <property type="project" value="UniProtKB-KW"/>
</dbReference>
<evidence type="ECO:0000256" key="1">
    <source>
        <dbReference type="ARBA" id="ARBA00006723"/>
    </source>
</evidence>
<feature type="domain" description="4-oxalocrotonate tautomerase-like" evidence="3">
    <location>
        <begin position="2"/>
        <end position="59"/>
    </location>
</feature>
<evidence type="ECO:0000259" key="3">
    <source>
        <dbReference type="Pfam" id="PF01361"/>
    </source>
</evidence>
<dbReference type="EMBL" id="JAHHGM010000004">
    <property type="protein sequence ID" value="MBT2988429.1"/>
    <property type="molecule type" value="Genomic_DNA"/>
</dbReference>
<feature type="domain" description="4-oxalocrotonate tautomerase-like" evidence="3">
    <location>
        <begin position="68"/>
        <end position="122"/>
    </location>
</feature>
<proteinExistence type="inferred from homology"/>
<gene>
    <name evidence="4" type="ORF">KME65_05650</name>
</gene>
<dbReference type="PANTHER" id="PTHR35530">
    <property type="entry name" value="TAUTOMERASE-RELATED"/>
    <property type="match status" value="1"/>
</dbReference>
<dbReference type="Gene3D" id="3.30.429.10">
    <property type="entry name" value="Macrophage Migration Inhibitory Factor"/>
    <property type="match status" value="2"/>
</dbReference>
<dbReference type="Pfam" id="PF01361">
    <property type="entry name" value="Tautomerase"/>
    <property type="match status" value="2"/>
</dbReference>
<keyword evidence="2" id="KW-0413">Isomerase</keyword>
<dbReference type="AlphaFoldDB" id="A0A944QU02"/>
<sequence>MPVIRITLTGEQPTPSQYRDLQQETTRLMAEVMAKRPAVTVVLVQSLPAMAWSIGGSVLDGLQRGAQVEIMVTAGTNSAQEKAAMIDATYKMLDDSLGPLPEASYVVIHEIAADAWGYGGVTQQARQGLNAAL</sequence>
<evidence type="ECO:0000313" key="4">
    <source>
        <dbReference type="EMBL" id="MBT2988429.1"/>
    </source>
</evidence>
<evidence type="ECO:0000256" key="2">
    <source>
        <dbReference type="ARBA" id="ARBA00023235"/>
    </source>
</evidence>
<protein>
    <submittedName>
        <fullName evidence="4">Tautomerase family protein</fullName>
    </submittedName>
</protein>
<dbReference type="SUPFAM" id="SSF55331">
    <property type="entry name" value="Tautomerase/MIF"/>
    <property type="match status" value="1"/>
</dbReference>
<dbReference type="Proteomes" id="UP000770889">
    <property type="component" value="Unassembled WGS sequence"/>
</dbReference>
<evidence type="ECO:0000313" key="5">
    <source>
        <dbReference type="Proteomes" id="UP000770889"/>
    </source>
</evidence>
<comment type="similarity">
    <text evidence="1">Belongs to the 4-oxalocrotonate tautomerase family.</text>
</comment>
<accession>A0A944QU02</accession>
<organism evidence="4 5">
    <name type="scientific">Candidatus Thiodiazotropha taylori</name>
    <dbReference type="NCBI Taxonomy" id="2792791"/>
    <lineage>
        <taxon>Bacteria</taxon>
        <taxon>Pseudomonadati</taxon>
        <taxon>Pseudomonadota</taxon>
        <taxon>Gammaproteobacteria</taxon>
        <taxon>Chromatiales</taxon>
        <taxon>Sedimenticolaceae</taxon>
        <taxon>Candidatus Thiodiazotropha</taxon>
    </lineage>
</organism>
<dbReference type="PANTHER" id="PTHR35530:SF1">
    <property type="entry name" value="2-HYDROXYMUCONATE TAUTOMERASE"/>
    <property type="match status" value="1"/>
</dbReference>
<dbReference type="InterPro" id="IPR014347">
    <property type="entry name" value="Tautomerase/MIF_sf"/>
</dbReference>
<comment type="caution">
    <text evidence="4">The sequence shown here is derived from an EMBL/GenBank/DDBJ whole genome shotgun (WGS) entry which is preliminary data.</text>
</comment>